<sequence length="891" mass="96412">MPSSNAEYKDMPYTKDETEYRDTTSDSHSTHRHDNKYNHRDDSSQAEELESLHEYTTHEKPHRKTPVYKRRRYILGCIICTIIFLAIFIPLFLKFALKPIAQAMMDNATMTVVQLNMTDPQEDLMTVSVQATVGGIPKIFSASMEFTQAVEISWDGLWIGSMTLGTVHVSKGQGEILETTEFTIVNSTAFGQFAKVMLSAEGFTWTLSSVATVKTLGQTVKNLVINKKLDMHGLNNFSNIKILAFSLPSDAPDGNGALVSIQASIPNPSPIGMILGTITLDMFYETAYLGRVTAKDVILVGGQPMALNLEGQLVKQTDPIHAQELSVLISNYLANIPTLAIGKGVSVFPDGIHPVSWLTNAITSTSLSVPLLPVEPLDVIKDIAINDMNLIFSQTNPWIPTANAHSISATFKIPFDISINITELANTTFKMAYKGTPFAELTSAIWNTTASDMANNKVVFTIPSTPMNIFNQKAFTDFMTSVTQSDSSSVEVTGSAQGVAITSLGVVRLTVPLKTTLPLQGINFSNQKPIVSDILVVGGSTTNVAITGNITLMNPSIFSVGMGPIALQIRCTVNGTEGYVGIASIPNLVLYPGKNIVAATISFQPTDKQFGEQFLGAFVAGENFSSTIYGDENSSPIASMIETVKTLTLSATIPGLSPPSQLIREAASAPTLGQVLGPRLIPLTVTVVNPLATTFWIQTITASVFWEGNFFGGVGLTKAPFEAPPNTPAVSPQLAVQCPMGYDFALFLVTQFIPKNLAVLTGGIVLVDMTSKLDITLGGAVGVGYSASLNYQQEKLPAFLKIDYSFAGMTKRSLQGDIGHDNGVEIPSATAETYTDLTPQMRRRRMMSMDDQELYDRAVALVGEEAPVKESGIAYVVWMEKVLRALYPEHQ</sequence>
<evidence type="ECO:0008006" key="5">
    <source>
        <dbReference type="Google" id="ProtNLM"/>
    </source>
</evidence>
<proteinExistence type="predicted"/>
<dbReference type="OrthoDB" id="10039566at2759"/>
<comment type="caution">
    <text evidence="3">The sequence shown here is derived from an EMBL/GenBank/DDBJ whole genome shotgun (WGS) entry which is preliminary data.</text>
</comment>
<name>A0A9P6PPV3_9FUNG</name>
<evidence type="ECO:0000313" key="3">
    <source>
        <dbReference type="EMBL" id="KAG0250461.1"/>
    </source>
</evidence>
<organism evidence="3 4">
    <name type="scientific">Mortierella polycephala</name>
    <dbReference type="NCBI Taxonomy" id="41804"/>
    <lineage>
        <taxon>Eukaryota</taxon>
        <taxon>Fungi</taxon>
        <taxon>Fungi incertae sedis</taxon>
        <taxon>Mucoromycota</taxon>
        <taxon>Mortierellomycotina</taxon>
        <taxon>Mortierellomycetes</taxon>
        <taxon>Mortierellales</taxon>
        <taxon>Mortierellaceae</taxon>
        <taxon>Mortierella</taxon>
    </lineage>
</organism>
<dbReference type="AlphaFoldDB" id="A0A9P6PPV3"/>
<dbReference type="GO" id="GO:0000329">
    <property type="term" value="C:fungal-type vacuole membrane"/>
    <property type="evidence" value="ECO:0007669"/>
    <property type="project" value="InterPro"/>
</dbReference>
<keyword evidence="2" id="KW-1133">Transmembrane helix</keyword>
<gene>
    <name evidence="3" type="ORF">BG011_008333</name>
</gene>
<dbReference type="Proteomes" id="UP000726737">
    <property type="component" value="Unassembled WGS sequence"/>
</dbReference>
<dbReference type="InterPro" id="IPR022185">
    <property type="entry name" value="DUF3712"/>
</dbReference>
<keyword evidence="2" id="KW-0812">Transmembrane</keyword>
<dbReference type="InterPro" id="IPR046368">
    <property type="entry name" value="Tag1"/>
</dbReference>
<accession>A0A9P6PPV3</accession>
<evidence type="ECO:0000256" key="1">
    <source>
        <dbReference type="SAM" id="MobiDB-lite"/>
    </source>
</evidence>
<feature type="transmembrane region" description="Helical" evidence="2">
    <location>
        <begin position="73"/>
        <end position="93"/>
    </location>
</feature>
<feature type="region of interest" description="Disordered" evidence="1">
    <location>
        <begin position="1"/>
        <end position="47"/>
    </location>
</feature>
<feature type="compositionally biased region" description="Basic and acidic residues" evidence="1">
    <location>
        <begin position="7"/>
        <end position="29"/>
    </location>
</feature>
<keyword evidence="2" id="KW-0472">Membrane</keyword>
<dbReference type="Pfam" id="PF12505">
    <property type="entry name" value="DUF3712"/>
    <property type="match status" value="2"/>
</dbReference>
<keyword evidence="4" id="KW-1185">Reference proteome</keyword>
<evidence type="ECO:0000313" key="4">
    <source>
        <dbReference type="Proteomes" id="UP000726737"/>
    </source>
</evidence>
<protein>
    <recommendedName>
        <fullName evidence="5">Pre-rRNA processing protein</fullName>
    </recommendedName>
</protein>
<reference evidence="3" key="1">
    <citation type="journal article" date="2020" name="Fungal Divers.">
        <title>Resolving the Mortierellaceae phylogeny through synthesis of multi-gene phylogenetics and phylogenomics.</title>
        <authorList>
            <person name="Vandepol N."/>
            <person name="Liber J."/>
            <person name="Desiro A."/>
            <person name="Na H."/>
            <person name="Kennedy M."/>
            <person name="Barry K."/>
            <person name="Grigoriev I.V."/>
            <person name="Miller A.N."/>
            <person name="O'Donnell K."/>
            <person name="Stajich J.E."/>
            <person name="Bonito G."/>
        </authorList>
    </citation>
    <scope>NUCLEOTIDE SEQUENCE</scope>
    <source>
        <strain evidence="3">KOD948</strain>
    </source>
</reference>
<dbReference type="PANTHER" id="PTHR35895:SF3">
    <property type="entry name" value="PRE-RRNA PROCESSING PROTEIN"/>
    <property type="match status" value="1"/>
</dbReference>
<dbReference type="EMBL" id="JAAAJA010000684">
    <property type="protein sequence ID" value="KAG0250461.1"/>
    <property type="molecule type" value="Genomic_DNA"/>
</dbReference>
<evidence type="ECO:0000256" key="2">
    <source>
        <dbReference type="SAM" id="Phobius"/>
    </source>
</evidence>
<dbReference type="PANTHER" id="PTHR35895">
    <property type="entry name" value="CHROMOSOME 16, WHOLE GENOME SHOTGUN SEQUENCE"/>
    <property type="match status" value="1"/>
</dbReference>